<evidence type="ECO:0000313" key="6">
    <source>
        <dbReference type="Proteomes" id="UP001358614"/>
    </source>
</evidence>
<keyword evidence="6" id="KW-1185">Reference proteome</keyword>
<dbReference type="InterPro" id="IPR002018">
    <property type="entry name" value="CarbesteraseB"/>
</dbReference>
<keyword evidence="3" id="KW-0732">Signal</keyword>
<comment type="similarity">
    <text evidence="1 3">Belongs to the type-B carboxylesterase/lipase family.</text>
</comment>
<dbReference type="SUPFAM" id="SSF53474">
    <property type="entry name" value="alpha/beta-Hydrolases"/>
    <property type="match status" value="1"/>
</dbReference>
<dbReference type="EC" id="3.1.1.-" evidence="3"/>
<dbReference type="Proteomes" id="UP001358614">
    <property type="component" value="Chromosome 1"/>
</dbReference>
<dbReference type="RefSeq" id="XP_066085398.1">
    <property type="nucleotide sequence ID" value="XM_066229301.1"/>
</dbReference>
<accession>A0AAX4KLS0</accession>
<keyword evidence="2 3" id="KW-0378">Hydrolase</keyword>
<reference evidence="5 6" key="1">
    <citation type="submission" date="2024-01" db="EMBL/GenBank/DDBJ databases">
        <title>Comparative genomics of Cryptococcus and Kwoniella reveals pathogenesis evolution and contrasting modes of karyotype evolution via chromosome fusion or intercentromeric recombination.</title>
        <authorList>
            <person name="Coelho M.A."/>
            <person name="David-Palma M."/>
            <person name="Shea T."/>
            <person name="Bowers K."/>
            <person name="McGinley-Smith S."/>
            <person name="Mohammad A.W."/>
            <person name="Gnirke A."/>
            <person name="Yurkov A.M."/>
            <person name="Nowrousian M."/>
            <person name="Sun S."/>
            <person name="Cuomo C.A."/>
            <person name="Heitman J."/>
        </authorList>
    </citation>
    <scope>NUCLEOTIDE SEQUENCE [LARGE SCALE GENOMIC DNA]</scope>
    <source>
        <strain evidence="5 6">PYCC6329</strain>
    </source>
</reference>
<dbReference type="PANTHER" id="PTHR11559">
    <property type="entry name" value="CARBOXYLESTERASE"/>
    <property type="match status" value="1"/>
</dbReference>
<dbReference type="Gene3D" id="3.40.50.1820">
    <property type="entry name" value="alpha/beta hydrolase"/>
    <property type="match status" value="1"/>
</dbReference>
<feature type="chain" id="PRO_5043114229" description="Carboxylic ester hydrolase" evidence="3">
    <location>
        <begin position="20"/>
        <end position="602"/>
    </location>
</feature>
<evidence type="ECO:0000313" key="5">
    <source>
        <dbReference type="EMBL" id="WWD07431.1"/>
    </source>
</evidence>
<protein>
    <recommendedName>
        <fullName evidence="3">Carboxylic ester hydrolase</fullName>
        <ecNumber evidence="3">3.1.1.-</ecNumber>
    </recommendedName>
</protein>
<name>A0AAX4KLS0_9TREE</name>
<dbReference type="AlphaFoldDB" id="A0AAX4KLS0"/>
<dbReference type="GeneID" id="91104330"/>
<dbReference type="InterPro" id="IPR029058">
    <property type="entry name" value="AB_hydrolase_fold"/>
</dbReference>
<dbReference type="GO" id="GO:0016787">
    <property type="term" value="F:hydrolase activity"/>
    <property type="evidence" value="ECO:0007669"/>
    <property type="project" value="UniProtKB-KW"/>
</dbReference>
<feature type="signal peptide" evidence="3">
    <location>
        <begin position="1"/>
        <end position="19"/>
    </location>
</feature>
<dbReference type="EMBL" id="CP144089">
    <property type="protein sequence ID" value="WWD07431.1"/>
    <property type="molecule type" value="Genomic_DNA"/>
</dbReference>
<organism evidence="5 6">
    <name type="scientific">Kwoniella europaea PYCC6329</name>
    <dbReference type="NCBI Taxonomy" id="1423913"/>
    <lineage>
        <taxon>Eukaryota</taxon>
        <taxon>Fungi</taxon>
        <taxon>Dikarya</taxon>
        <taxon>Basidiomycota</taxon>
        <taxon>Agaricomycotina</taxon>
        <taxon>Tremellomycetes</taxon>
        <taxon>Tremellales</taxon>
        <taxon>Cryptococcaceae</taxon>
        <taxon>Kwoniella</taxon>
    </lineage>
</organism>
<evidence type="ECO:0000256" key="3">
    <source>
        <dbReference type="RuleBase" id="RU361235"/>
    </source>
</evidence>
<sequence>MRPLSFLPFIPLILSSTLARKKDGGGSSTPSVTIHPYNSPLYQKGVTITGVHDETNHVDKFYGIPYAAPPVGFLRWRRPIPYNYTDDVDARHPAPSCLQDPTNPDIGPGGTSENCLFLNVYTPSGCWESEDPLPVIVYLHPGGWQWGSGTIHDGTNIVSYSQDLEKPVIFVTLNYRLGVFGWPNGPAFNHARAGNLGMRDIIRALEWVQENIWAFGGDKHRVTLHGHSAGAITISHLYFDTEQSLFNSAIMSSGAPSSVPIGLTEKTWLGPYDQLLNLTNCNTTFGQEVGCLRNHTAQQILDAQLTILSNPNWTSSFIYGKSAQQEYCASLTFLTGPSVDSDLIPDQPWKLLEKGVIAPIPFIIGQTKDEATGFTPVNITQDTLFDYFNRLYPVPLPANFTDNLTTTWYPDVPARGAPFGSGNATFGLDPTYKQFAALLTDARHTAPRRHMLRQANEYFYNRTWTYTFDYIPGNVSTNRYGAPHLSDLPYVFGWNNNWTEPQRNLSRLFQSYWVNFTYFGNPNGPNASNPYIYPDPYVNTTAPVPPTTPEAPVNSTYWTEHDLLAGRKDILKFTLNNSTLIQDNYREGSNSYLNGHPVELGY</sequence>
<dbReference type="PROSITE" id="PS00122">
    <property type="entry name" value="CARBOXYLESTERASE_B_1"/>
    <property type="match status" value="1"/>
</dbReference>
<dbReference type="Pfam" id="PF00135">
    <property type="entry name" value="COesterase"/>
    <property type="match status" value="1"/>
</dbReference>
<proteinExistence type="inferred from homology"/>
<dbReference type="KEGG" id="ker:91104330"/>
<gene>
    <name evidence="5" type="ORF">V865_005529</name>
</gene>
<evidence type="ECO:0000256" key="1">
    <source>
        <dbReference type="ARBA" id="ARBA00005964"/>
    </source>
</evidence>
<dbReference type="InterPro" id="IPR050309">
    <property type="entry name" value="Type-B_Carboxylest/Lipase"/>
</dbReference>
<dbReference type="InterPro" id="IPR019826">
    <property type="entry name" value="Carboxylesterase_B_AS"/>
</dbReference>
<feature type="domain" description="Carboxylesterase type B" evidence="4">
    <location>
        <begin position="53"/>
        <end position="528"/>
    </location>
</feature>
<evidence type="ECO:0000259" key="4">
    <source>
        <dbReference type="Pfam" id="PF00135"/>
    </source>
</evidence>
<evidence type="ECO:0000256" key="2">
    <source>
        <dbReference type="ARBA" id="ARBA00022801"/>
    </source>
</evidence>